<dbReference type="Gene3D" id="3.30.450.40">
    <property type="match status" value="1"/>
</dbReference>
<dbReference type="SUPFAM" id="SSF55781">
    <property type="entry name" value="GAF domain-like"/>
    <property type="match status" value="1"/>
</dbReference>
<name>X0SJS5_9ZZZZ</name>
<dbReference type="InterPro" id="IPR000014">
    <property type="entry name" value="PAS"/>
</dbReference>
<reference evidence="3" key="1">
    <citation type="journal article" date="2014" name="Front. Microbiol.">
        <title>High frequency of phylogenetically diverse reductive dehalogenase-homologous genes in deep subseafloor sedimentary metagenomes.</title>
        <authorList>
            <person name="Kawai M."/>
            <person name="Futagami T."/>
            <person name="Toyoda A."/>
            <person name="Takaki Y."/>
            <person name="Nishi S."/>
            <person name="Hori S."/>
            <person name="Arai W."/>
            <person name="Tsubouchi T."/>
            <person name="Morono Y."/>
            <person name="Uchiyama I."/>
            <person name="Ito T."/>
            <person name="Fujiyama A."/>
            <person name="Inagaki F."/>
            <person name="Takami H."/>
        </authorList>
    </citation>
    <scope>NUCLEOTIDE SEQUENCE</scope>
    <source>
        <strain evidence="3">Expedition CK06-06</strain>
    </source>
</reference>
<dbReference type="SMART" id="SM00086">
    <property type="entry name" value="PAC"/>
    <property type="match status" value="1"/>
</dbReference>
<evidence type="ECO:0008006" key="4">
    <source>
        <dbReference type="Google" id="ProtNLM"/>
    </source>
</evidence>
<feature type="domain" description="PAS" evidence="1">
    <location>
        <begin position="35"/>
        <end position="105"/>
    </location>
</feature>
<feature type="non-terminal residue" evidence="3">
    <location>
        <position position="1"/>
    </location>
</feature>
<accession>X0SJS5</accession>
<dbReference type="PANTHER" id="PTHR44757:SF2">
    <property type="entry name" value="BIOFILM ARCHITECTURE MAINTENANCE PROTEIN MBAA"/>
    <property type="match status" value="1"/>
</dbReference>
<evidence type="ECO:0000259" key="2">
    <source>
        <dbReference type="PROSITE" id="PS50113"/>
    </source>
</evidence>
<dbReference type="InterPro" id="IPR029016">
    <property type="entry name" value="GAF-like_dom_sf"/>
</dbReference>
<dbReference type="CDD" id="cd00130">
    <property type="entry name" value="PAS"/>
    <property type="match status" value="1"/>
</dbReference>
<dbReference type="InterPro" id="IPR003018">
    <property type="entry name" value="GAF"/>
</dbReference>
<gene>
    <name evidence="3" type="ORF">S01H1_00920</name>
</gene>
<feature type="domain" description="PAC" evidence="2">
    <location>
        <begin position="116"/>
        <end position="168"/>
    </location>
</feature>
<dbReference type="Gene3D" id="3.30.450.20">
    <property type="entry name" value="PAS domain"/>
    <property type="match status" value="1"/>
</dbReference>
<dbReference type="AlphaFoldDB" id="X0SJS5"/>
<evidence type="ECO:0000259" key="1">
    <source>
        <dbReference type="PROSITE" id="PS50112"/>
    </source>
</evidence>
<dbReference type="SMART" id="SM00065">
    <property type="entry name" value="GAF"/>
    <property type="match status" value="1"/>
</dbReference>
<protein>
    <recommendedName>
        <fullName evidence="4">PAS domain-containing protein</fullName>
    </recommendedName>
</protein>
<dbReference type="InterPro" id="IPR035965">
    <property type="entry name" value="PAS-like_dom_sf"/>
</dbReference>
<dbReference type="InterPro" id="IPR052155">
    <property type="entry name" value="Biofilm_reg_signaling"/>
</dbReference>
<dbReference type="GO" id="GO:0006355">
    <property type="term" value="P:regulation of DNA-templated transcription"/>
    <property type="evidence" value="ECO:0007669"/>
    <property type="project" value="InterPro"/>
</dbReference>
<dbReference type="InterPro" id="IPR013767">
    <property type="entry name" value="PAS_fold"/>
</dbReference>
<dbReference type="SUPFAM" id="SSF55785">
    <property type="entry name" value="PYP-like sensor domain (PAS domain)"/>
    <property type="match status" value="1"/>
</dbReference>
<dbReference type="SMART" id="SM00091">
    <property type="entry name" value="PAS"/>
    <property type="match status" value="1"/>
</dbReference>
<dbReference type="NCBIfam" id="TIGR00229">
    <property type="entry name" value="sensory_box"/>
    <property type="match status" value="1"/>
</dbReference>
<dbReference type="Pfam" id="PF00989">
    <property type="entry name" value="PAS"/>
    <property type="match status" value="1"/>
</dbReference>
<comment type="caution">
    <text evidence="3">The sequence shown here is derived from an EMBL/GenBank/DDBJ whole genome shotgun (WGS) entry which is preliminary data.</text>
</comment>
<proteinExistence type="predicted"/>
<evidence type="ECO:0000313" key="3">
    <source>
        <dbReference type="EMBL" id="GAF76132.1"/>
    </source>
</evidence>
<dbReference type="InterPro" id="IPR000700">
    <property type="entry name" value="PAS-assoc_C"/>
</dbReference>
<dbReference type="PROSITE" id="PS50113">
    <property type="entry name" value="PAC"/>
    <property type="match status" value="1"/>
</dbReference>
<dbReference type="PROSITE" id="PS50112">
    <property type="entry name" value="PAS"/>
    <property type="match status" value="1"/>
</dbReference>
<dbReference type="EMBL" id="BARS01000359">
    <property type="protein sequence ID" value="GAF76132.1"/>
    <property type="molecule type" value="Genomic_DNA"/>
</dbReference>
<dbReference type="Pfam" id="PF13185">
    <property type="entry name" value="GAF_2"/>
    <property type="match status" value="1"/>
</dbReference>
<organism evidence="3">
    <name type="scientific">marine sediment metagenome</name>
    <dbReference type="NCBI Taxonomy" id="412755"/>
    <lineage>
        <taxon>unclassified sequences</taxon>
        <taxon>metagenomes</taxon>
        <taxon>ecological metagenomes</taxon>
    </lineage>
</organism>
<dbReference type="InterPro" id="IPR001610">
    <property type="entry name" value="PAC"/>
</dbReference>
<dbReference type="PANTHER" id="PTHR44757">
    <property type="entry name" value="DIGUANYLATE CYCLASE DGCP"/>
    <property type="match status" value="1"/>
</dbReference>
<sequence length="317" mass="35692">IKFVPATFQDGSLGVTLIMENITERKMMEIAVRESEERLHTICSNMTDIVCTMDLELNFTMISASIESILSYTVEEAMNMKLEDFFTHSSYELAMHALREELEKEETGQEDPSRTRTLELELIHKNGSPVMTEVKITFLRDLDGKPIEILCVARDLTEHLRYGDKLEALHSHAINLALASNIEEIAKTTLDAIEMIFRIEDLDFIIAKDETLQLVDRKGPGTPVRTVIPFDGAGIITKAARTKNSVLVPDVRRDPDYFKARTRTLSEIAVPVKIDGDLLAILNLESPQEGAFTLEDQKLLEIFAGHVASAMRRIRSS</sequence>